<dbReference type="RefSeq" id="WP_115946436.1">
    <property type="nucleotide sequence ID" value="NZ_QRDL01000005.1"/>
</dbReference>
<dbReference type="Proteomes" id="UP000256988">
    <property type="component" value="Unassembled WGS sequence"/>
</dbReference>
<organism evidence="1 2">
    <name type="scientific">Ectopseudomonas oleovorans</name>
    <name type="common">Pseudomonas oleovorans</name>
    <dbReference type="NCBI Taxonomy" id="301"/>
    <lineage>
        <taxon>Bacteria</taxon>
        <taxon>Pseudomonadati</taxon>
        <taxon>Pseudomonadota</taxon>
        <taxon>Gammaproteobacteria</taxon>
        <taxon>Pseudomonadales</taxon>
        <taxon>Pseudomonadaceae</taxon>
        <taxon>Ectopseudomonas</taxon>
    </lineage>
</organism>
<name>A0A3D9EFC6_ECTOL</name>
<evidence type="ECO:0000313" key="2">
    <source>
        <dbReference type="Proteomes" id="UP000256988"/>
    </source>
</evidence>
<comment type="caution">
    <text evidence="1">The sequence shown here is derived from an EMBL/GenBank/DDBJ whole genome shotgun (WGS) entry which is preliminary data.</text>
</comment>
<protein>
    <submittedName>
        <fullName evidence="1">Uncharacterized protein</fullName>
    </submittedName>
</protein>
<dbReference type="EMBL" id="QRDL01000005">
    <property type="protein sequence ID" value="RED01696.1"/>
    <property type="molecule type" value="Genomic_DNA"/>
</dbReference>
<evidence type="ECO:0000313" key="1">
    <source>
        <dbReference type="EMBL" id="RED01696.1"/>
    </source>
</evidence>
<sequence length="414" mass="43094">MTYKNPLDTAAPLFTAAATTKAPLTAAPAKPAGISDGVTYYAFQSQPRLTLDINTAPEYVGFAKTFDAKGPHYAAGSTLNELTLTGHWEGQLTRLDGHTRGATASDSTLDSSITKLTVSLTDTADNQFHEGDIITLNNFDGLQTFDGSTSTAGLSIDFLNGYEHGLDHLYSSQSAFLKSVTTGSGNDLIQVSTIAAPELDSVAALSNCRVKTLTVDSGAGNDQIGAHIQQADIVIKAGAGNDFVDLLFTEGVAAHNATVRGNYGHGATVTLGEGRDTLSLLTSSLVNFDGSSSTAANRSLAANHVTVTDYNAKDDQIVFGSSLFVDSAVTTVADATLKGATSLYAALQQVVQTTTGDVHAAVFHYGKDTYVFHDGSDRGQIDASDSLIQLVGTHDLTDVASTVAAGERGIGNWG</sequence>
<proteinExistence type="predicted"/>
<accession>A0A3D9EFC6</accession>
<reference evidence="1 2" key="1">
    <citation type="submission" date="2018-07" db="EMBL/GenBank/DDBJ databases">
        <title>Genome sequencing of rice bacterial endophytes.</title>
        <authorList>
            <person name="Venturi V."/>
        </authorList>
    </citation>
    <scope>NUCLEOTIDE SEQUENCE [LARGE SCALE GENOMIC DNA]</scope>
    <source>
        <strain evidence="1 2">AG1002</strain>
    </source>
</reference>
<gene>
    <name evidence="1" type="ORF">DFO60_3316</name>
</gene>
<dbReference type="AlphaFoldDB" id="A0A3D9EFC6"/>